<dbReference type="Gene3D" id="3.90.1720.10">
    <property type="entry name" value="endopeptidase domain like (from Nostoc punctiforme)"/>
    <property type="match status" value="1"/>
</dbReference>
<feature type="signal peptide" evidence="5">
    <location>
        <begin position="1"/>
        <end position="26"/>
    </location>
</feature>
<gene>
    <name evidence="7" type="ORF">PVOR_02616</name>
</gene>
<keyword evidence="5" id="KW-0732">Signal</keyword>
<comment type="similarity">
    <text evidence="1">Belongs to the peptidase C40 family.</text>
</comment>
<keyword evidence="4" id="KW-0788">Thiol protease</keyword>
<reference evidence="7 8" key="1">
    <citation type="journal article" date="2010" name="BMC Genomics">
        <title>Genome sequence of the pattern forming Paenibacillus vortex bacterium reveals potential for thriving in complex environments.</title>
        <authorList>
            <person name="Sirota-Madi A."/>
            <person name="Olender T."/>
            <person name="Helman Y."/>
            <person name="Ingham C."/>
            <person name="Brainis I."/>
            <person name="Roth D."/>
            <person name="Hagi E."/>
            <person name="Brodsky L."/>
            <person name="Leshkowitz D."/>
            <person name="Galatenko V."/>
            <person name="Nikolaev V."/>
            <person name="Mugasimangalam R.C."/>
            <person name="Bransburg-Zabary S."/>
            <person name="Gutnick D.L."/>
            <person name="Lancet D."/>
            <person name="Ben-Jacob E."/>
        </authorList>
    </citation>
    <scope>NUCLEOTIDE SEQUENCE [LARGE SCALE GENOMIC DNA]</scope>
    <source>
        <strain evidence="7 8">V453</strain>
    </source>
</reference>
<evidence type="ECO:0000256" key="5">
    <source>
        <dbReference type="SAM" id="SignalP"/>
    </source>
</evidence>
<dbReference type="PANTHER" id="PTHR47053:SF1">
    <property type="entry name" value="MUREIN DD-ENDOPEPTIDASE MEPH-RELATED"/>
    <property type="match status" value="1"/>
</dbReference>
<evidence type="ECO:0000256" key="1">
    <source>
        <dbReference type="ARBA" id="ARBA00007074"/>
    </source>
</evidence>
<dbReference type="EMBL" id="ADHJ01000005">
    <property type="protein sequence ID" value="EFU43473.1"/>
    <property type="molecule type" value="Genomic_DNA"/>
</dbReference>
<dbReference type="GO" id="GO:0008234">
    <property type="term" value="F:cysteine-type peptidase activity"/>
    <property type="evidence" value="ECO:0007669"/>
    <property type="project" value="UniProtKB-KW"/>
</dbReference>
<evidence type="ECO:0000256" key="4">
    <source>
        <dbReference type="ARBA" id="ARBA00022807"/>
    </source>
</evidence>
<dbReference type="InterPro" id="IPR000064">
    <property type="entry name" value="NLP_P60_dom"/>
</dbReference>
<organism evidence="7 8">
    <name type="scientific">Paenibacillus vortex V453</name>
    <dbReference type="NCBI Taxonomy" id="715225"/>
    <lineage>
        <taxon>Bacteria</taxon>
        <taxon>Bacillati</taxon>
        <taxon>Bacillota</taxon>
        <taxon>Bacilli</taxon>
        <taxon>Bacillales</taxon>
        <taxon>Paenibacillaceae</taxon>
        <taxon>Paenibacillus</taxon>
    </lineage>
</organism>
<dbReference type="GO" id="GO:0006508">
    <property type="term" value="P:proteolysis"/>
    <property type="evidence" value="ECO:0007669"/>
    <property type="project" value="UniProtKB-KW"/>
</dbReference>
<evidence type="ECO:0000259" key="6">
    <source>
        <dbReference type="PROSITE" id="PS51935"/>
    </source>
</evidence>
<dbReference type="AlphaFoldDB" id="A0A2R9T1G0"/>
<keyword evidence="3" id="KW-0378">Hydrolase</keyword>
<feature type="chain" id="PRO_5015347946" evidence="5">
    <location>
        <begin position="27"/>
        <end position="158"/>
    </location>
</feature>
<evidence type="ECO:0000256" key="3">
    <source>
        <dbReference type="ARBA" id="ARBA00022801"/>
    </source>
</evidence>
<dbReference type="PROSITE" id="PS51935">
    <property type="entry name" value="NLPC_P60"/>
    <property type="match status" value="1"/>
</dbReference>
<dbReference type="Proteomes" id="UP000003094">
    <property type="component" value="Unassembled WGS sequence"/>
</dbReference>
<evidence type="ECO:0000256" key="2">
    <source>
        <dbReference type="ARBA" id="ARBA00022670"/>
    </source>
</evidence>
<keyword evidence="2" id="KW-0645">Protease</keyword>
<dbReference type="InterPro" id="IPR051202">
    <property type="entry name" value="Peptidase_C40"/>
</dbReference>
<evidence type="ECO:0000313" key="7">
    <source>
        <dbReference type="EMBL" id="EFU43473.1"/>
    </source>
</evidence>
<sequence length="158" mass="17031">MLKKTLSAAALSITLLFTSGIGSVFADSALDQEIDKVLGTRYSYGGTTTSGFDCSGFTMYVYAKLGLKLPHQSGSQFDMGTSITRKDLRAGDLVFFNTTGSGISHVGIYVGDGKFAHASSNRGVVINRLAEDYYDQRYVGAKRIMSDDKYEQSADTSS</sequence>
<dbReference type="SUPFAM" id="SSF54001">
    <property type="entry name" value="Cysteine proteinases"/>
    <property type="match status" value="1"/>
</dbReference>
<dbReference type="InterPro" id="IPR038765">
    <property type="entry name" value="Papain-like_cys_pep_sf"/>
</dbReference>
<feature type="domain" description="NlpC/P60" evidence="6">
    <location>
        <begin position="23"/>
        <end position="145"/>
    </location>
</feature>
<proteinExistence type="inferred from homology"/>
<accession>A0A2R9T1G0</accession>
<dbReference type="PANTHER" id="PTHR47053">
    <property type="entry name" value="MUREIN DD-ENDOPEPTIDASE MEPH-RELATED"/>
    <property type="match status" value="1"/>
</dbReference>
<keyword evidence="8" id="KW-1185">Reference proteome</keyword>
<evidence type="ECO:0000313" key="8">
    <source>
        <dbReference type="Proteomes" id="UP000003094"/>
    </source>
</evidence>
<name>A0A2R9T1G0_9BACL</name>
<comment type="caution">
    <text evidence="7">The sequence shown here is derived from an EMBL/GenBank/DDBJ whole genome shotgun (WGS) entry which is preliminary data.</text>
</comment>
<dbReference type="Pfam" id="PF00877">
    <property type="entry name" value="NLPC_P60"/>
    <property type="match status" value="1"/>
</dbReference>
<dbReference type="KEGG" id="pvo:PVOR_02616"/>
<protein>
    <submittedName>
        <fullName evidence="7">NLP/P60 protein</fullName>
    </submittedName>
</protein>